<comment type="function">
    <text evidence="8">Toxic component of a toxin-antitoxin (TA) system. An RNase.</text>
</comment>
<dbReference type="CDD" id="cd18746">
    <property type="entry name" value="PIN_VapC4-5_FitB-like"/>
    <property type="match status" value="1"/>
</dbReference>
<dbReference type="InterPro" id="IPR002716">
    <property type="entry name" value="PIN_dom"/>
</dbReference>
<dbReference type="GO" id="GO:0016787">
    <property type="term" value="F:hydrolase activity"/>
    <property type="evidence" value="ECO:0007669"/>
    <property type="project" value="UniProtKB-KW"/>
</dbReference>
<comment type="similarity">
    <text evidence="7 8">Belongs to the PINc/VapC protein family.</text>
</comment>
<feature type="binding site" evidence="8">
    <location>
        <position position="102"/>
    </location>
    <ligand>
        <name>Mg(2+)</name>
        <dbReference type="ChEBI" id="CHEBI:18420"/>
    </ligand>
</feature>
<dbReference type="Gene3D" id="3.40.50.1010">
    <property type="entry name" value="5'-nuclease"/>
    <property type="match status" value="1"/>
</dbReference>
<dbReference type="AlphaFoldDB" id="A0A159Z3W2"/>
<reference evidence="10 11" key="1">
    <citation type="submission" date="2015-09" db="EMBL/GenBank/DDBJ databases">
        <title>Complete genome sequence of Defluviimonas alba cai42t isolated from an oilfield in Xinjiang.</title>
        <authorList>
            <person name="Geng S."/>
            <person name="Pan X."/>
            <person name="Wu X."/>
        </authorList>
    </citation>
    <scope>NUCLEOTIDE SEQUENCE [LARGE SCALE GENOMIC DNA]</scope>
    <source>
        <strain evidence="11">cai42</strain>
    </source>
</reference>
<evidence type="ECO:0000256" key="5">
    <source>
        <dbReference type="ARBA" id="ARBA00022801"/>
    </source>
</evidence>
<proteinExistence type="inferred from homology"/>
<evidence type="ECO:0000256" key="1">
    <source>
        <dbReference type="ARBA" id="ARBA00001946"/>
    </source>
</evidence>
<dbReference type="EMBL" id="CP012661">
    <property type="protein sequence ID" value="AMY69832.1"/>
    <property type="molecule type" value="Genomic_DNA"/>
</dbReference>
<dbReference type="PANTHER" id="PTHR33653:SF1">
    <property type="entry name" value="RIBONUCLEASE VAPC2"/>
    <property type="match status" value="1"/>
</dbReference>
<keyword evidence="6 8" id="KW-0460">Magnesium</keyword>
<evidence type="ECO:0000256" key="7">
    <source>
        <dbReference type="ARBA" id="ARBA00038093"/>
    </source>
</evidence>
<sequence>MSFLIDTNIISEVRKGARCNPGVAKWWAEVAEGDLWLSTLILGEIRKGVELARRRDPDKASVLEAWLGEVVSGFGDRLLPVDAAVADEWGRMSAIRPVPVIDALLAATAKANGLTLVTRNAADVAGLGVEVLNPFAD</sequence>
<dbReference type="Proteomes" id="UP000076128">
    <property type="component" value="Chromosome"/>
</dbReference>
<dbReference type="OrthoDB" id="9804823at2"/>
<dbReference type="GO" id="GO:0090729">
    <property type="term" value="F:toxin activity"/>
    <property type="evidence" value="ECO:0007669"/>
    <property type="project" value="UniProtKB-KW"/>
</dbReference>
<evidence type="ECO:0000256" key="6">
    <source>
        <dbReference type="ARBA" id="ARBA00022842"/>
    </source>
</evidence>
<evidence type="ECO:0000313" key="11">
    <source>
        <dbReference type="Proteomes" id="UP000076128"/>
    </source>
</evidence>
<dbReference type="SUPFAM" id="SSF88723">
    <property type="entry name" value="PIN domain-like"/>
    <property type="match status" value="1"/>
</dbReference>
<dbReference type="Pfam" id="PF01850">
    <property type="entry name" value="PIN"/>
    <property type="match status" value="1"/>
</dbReference>
<keyword evidence="5 8" id="KW-0378">Hydrolase</keyword>
<dbReference type="InterPro" id="IPR029060">
    <property type="entry name" value="PIN-like_dom_sf"/>
</dbReference>
<keyword evidence="11" id="KW-1185">Reference proteome</keyword>
<dbReference type="InterPro" id="IPR050556">
    <property type="entry name" value="Type_II_TA_system_RNase"/>
</dbReference>
<dbReference type="RefSeq" id="WP_066813826.1">
    <property type="nucleotide sequence ID" value="NZ_CP012661.1"/>
</dbReference>
<organism evidence="10 11">
    <name type="scientific">Frigidibacter mobilis</name>
    <dbReference type="NCBI Taxonomy" id="1335048"/>
    <lineage>
        <taxon>Bacteria</taxon>
        <taxon>Pseudomonadati</taxon>
        <taxon>Pseudomonadota</taxon>
        <taxon>Alphaproteobacteria</taxon>
        <taxon>Rhodobacterales</taxon>
        <taxon>Paracoccaceae</taxon>
        <taxon>Frigidibacter</taxon>
    </lineage>
</organism>
<dbReference type="PANTHER" id="PTHR33653">
    <property type="entry name" value="RIBONUCLEASE VAPC2"/>
    <property type="match status" value="1"/>
</dbReference>
<dbReference type="HAMAP" id="MF_00265">
    <property type="entry name" value="VapC_Nob1"/>
    <property type="match status" value="1"/>
</dbReference>
<evidence type="ECO:0000256" key="8">
    <source>
        <dbReference type="HAMAP-Rule" id="MF_00265"/>
    </source>
</evidence>
<dbReference type="EC" id="3.1.-.-" evidence="8"/>
<feature type="domain" description="PIN" evidence="9">
    <location>
        <begin position="4"/>
        <end position="120"/>
    </location>
</feature>
<gene>
    <name evidence="8" type="primary">vapC</name>
    <name evidence="10" type="ORF">AKL17_2589</name>
</gene>
<feature type="binding site" evidence="8">
    <location>
        <position position="6"/>
    </location>
    <ligand>
        <name>Mg(2+)</name>
        <dbReference type="ChEBI" id="CHEBI:18420"/>
    </ligand>
</feature>
<protein>
    <recommendedName>
        <fullName evidence="8">Ribonuclease VapC</fullName>
        <shortName evidence="8">RNase VapC</shortName>
        <ecNumber evidence="8">3.1.-.-</ecNumber>
    </recommendedName>
    <alternativeName>
        <fullName evidence="8">Toxin VapC</fullName>
    </alternativeName>
</protein>
<dbReference type="STRING" id="1335048.AKL17_2589"/>
<keyword evidence="3 8" id="KW-0540">Nuclease</keyword>
<evidence type="ECO:0000256" key="2">
    <source>
        <dbReference type="ARBA" id="ARBA00022649"/>
    </source>
</evidence>
<keyword evidence="8" id="KW-0800">Toxin</keyword>
<name>A0A159Z3W2_9RHOB</name>
<dbReference type="KEGG" id="daa:AKL17_2589"/>
<keyword evidence="4 8" id="KW-0479">Metal-binding</keyword>
<dbReference type="InterPro" id="IPR022907">
    <property type="entry name" value="VapC_family"/>
</dbReference>
<keyword evidence="2 8" id="KW-1277">Toxin-antitoxin system</keyword>
<evidence type="ECO:0000259" key="9">
    <source>
        <dbReference type="Pfam" id="PF01850"/>
    </source>
</evidence>
<accession>A0A159Z3W2</accession>
<evidence type="ECO:0000313" key="10">
    <source>
        <dbReference type="EMBL" id="AMY69832.1"/>
    </source>
</evidence>
<evidence type="ECO:0000256" key="4">
    <source>
        <dbReference type="ARBA" id="ARBA00022723"/>
    </source>
</evidence>
<comment type="cofactor">
    <cofactor evidence="1 8">
        <name>Mg(2+)</name>
        <dbReference type="ChEBI" id="CHEBI:18420"/>
    </cofactor>
</comment>
<dbReference type="GO" id="GO:0000287">
    <property type="term" value="F:magnesium ion binding"/>
    <property type="evidence" value="ECO:0007669"/>
    <property type="project" value="UniProtKB-UniRule"/>
</dbReference>
<dbReference type="GO" id="GO:0004540">
    <property type="term" value="F:RNA nuclease activity"/>
    <property type="evidence" value="ECO:0007669"/>
    <property type="project" value="InterPro"/>
</dbReference>
<evidence type="ECO:0000256" key="3">
    <source>
        <dbReference type="ARBA" id="ARBA00022722"/>
    </source>
</evidence>